<dbReference type="FunFam" id="3.40.50.300:FF:000352">
    <property type="entry name" value="ATP-dependent zinc metalloprotease FTSH 7, chloroplastic"/>
    <property type="match status" value="1"/>
</dbReference>
<dbReference type="GO" id="GO:0005524">
    <property type="term" value="F:ATP binding"/>
    <property type="evidence" value="ECO:0007669"/>
    <property type="project" value="UniProtKB-KW"/>
</dbReference>
<organism evidence="13 14">
    <name type="scientific">Nitratiruptor tergarcus DSM 16512</name>
    <dbReference type="NCBI Taxonomy" id="1069081"/>
    <lineage>
        <taxon>Bacteria</taxon>
        <taxon>Pseudomonadati</taxon>
        <taxon>Campylobacterota</taxon>
        <taxon>Epsilonproteobacteria</taxon>
        <taxon>Nautiliales</taxon>
        <taxon>Nitratiruptoraceae</taxon>
        <taxon>Nitratiruptor</taxon>
    </lineage>
</organism>
<dbReference type="InterPro" id="IPR027417">
    <property type="entry name" value="P-loop_NTPase"/>
</dbReference>
<dbReference type="PROSITE" id="PS00674">
    <property type="entry name" value="AAA"/>
    <property type="match status" value="1"/>
</dbReference>
<keyword evidence="9 13" id="KW-0482">Metalloprotease</keyword>
<evidence type="ECO:0000313" key="13">
    <source>
        <dbReference type="EMBL" id="SMC09860.1"/>
    </source>
</evidence>
<keyword evidence="8 10" id="KW-0067">ATP-binding</keyword>
<dbReference type="GO" id="GO:0004176">
    <property type="term" value="F:ATP-dependent peptidase activity"/>
    <property type="evidence" value="ECO:0007669"/>
    <property type="project" value="InterPro"/>
</dbReference>
<dbReference type="InterPro" id="IPR037219">
    <property type="entry name" value="Peptidase_M41-like"/>
</dbReference>
<evidence type="ECO:0000256" key="1">
    <source>
        <dbReference type="ARBA" id="ARBA00001947"/>
    </source>
</evidence>
<name>A0A1W1WV03_9BACT</name>
<keyword evidence="11" id="KW-0812">Transmembrane</keyword>
<accession>A0A1W1WV03</accession>
<keyword evidence="3 13" id="KW-0645">Protease</keyword>
<keyword evidence="11" id="KW-0472">Membrane</keyword>
<feature type="transmembrane region" description="Helical" evidence="11">
    <location>
        <begin position="106"/>
        <end position="126"/>
    </location>
</feature>
<evidence type="ECO:0000256" key="5">
    <source>
        <dbReference type="ARBA" id="ARBA00022741"/>
    </source>
</evidence>
<evidence type="ECO:0000256" key="11">
    <source>
        <dbReference type="SAM" id="Phobius"/>
    </source>
</evidence>
<comment type="similarity">
    <text evidence="2">In the C-terminal section; belongs to the peptidase M41 family.</text>
</comment>
<dbReference type="InterPro" id="IPR003959">
    <property type="entry name" value="ATPase_AAA_core"/>
</dbReference>
<keyword evidence="7" id="KW-0862">Zinc</keyword>
<dbReference type="EMBL" id="FWWZ01000001">
    <property type="protein sequence ID" value="SMC09860.1"/>
    <property type="molecule type" value="Genomic_DNA"/>
</dbReference>
<dbReference type="InterPro" id="IPR003593">
    <property type="entry name" value="AAA+_ATPase"/>
</dbReference>
<evidence type="ECO:0000256" key="6">
    <source>
        <dbReference type="ARBA" id="ARBA00022801"/>
    </source>
</evidence>
<keyword evidence="11" id="KW-1133">Transmembrane helix</keyword>
<evidence type="ECO:0000256" key="9">
    <source>
        <dbReference type="ARBA" id="ARBA00023049"/>
    </source>
</evidence>
<dbReference type="CDD" id="cd19501">
    <property type="entry name" value="RecA-like_FtsH"/>
    <property type="match status" value="1"/>
</dbReference>
<comment type="similarity">
    <text evidence="10">Belongs to the AAA ATPase family.</text>
</comment>
<dbReference type="InterPro" id="IPR000642">
    <property type="entry name" value="Peptidase_M41"/>
</dbReference>
<dbReference type="InterPro" id="IPR041569">
    <property type="entry name" value="AAA_lid_3"/>
</dbReference>
<dbReference type="Pfam" id="PF17862">
    <property type="entry name" value="AAA_lid_3"/>
    <property type="match status" value="1"/>
</dbReference>
<comment type="cofactor">
    <cofactor evidence="1">
        <name>Zn(2+)</name>
        <dbReference type="ChEBI" id="CHEBI:29105"/>
    </cofactor>
</comment>
<feature type="domain" description="AAA+ ATPase" evidence="12">
    <location>
        <begin position="197"/>
        <end position="333"/>
    </location>
</feature>
<reference evidence="14" key="1">
    <citation type="submission" date="2017-04" db="EMBL/GenBank/DDBJ databases">
        <authorList>
            <person name="Varghese N."/>
            <person name="Submissions S."/>
        </authorList>
    </citation>
    <scope>NUCLEOTIDE SEQUENCE [LARGE SCALE GENOMIC DNA]</scope>
    <source>
        <strain evidence="14">DSM 16512</strain>
    </source>
</reference>
<sequence>MIMKSKKRGILQNFRKKLFITLFSFFILLLLLALFVYKYERASTIDYATYKTLLQNKMIDEAKVGDRYVYIKSGGSEFKLPKEAVDLKELYKIAPVRSEDVDSQTLIDIFMLVILGFFIGFIIFYLRRQQREPIPLKHEIQIAPMEQPEEFKSKIVPQVSDVTFNDVAGIDEVKEELEEIIDFLKNPQKYLDFGVRMPKGVLLVGPPGVGKTLIAKAVAGEASVPFFYQSGSAFVQIYVGMGAKRVRELFKKAKEMAPSIIFIDEIDAVGKARGGLRNDEREATLNQLLTEMDGFEGAEGVIVIGATNKIEVLDEALLRPGRFDRRIFVSLPNKEERKKILDIYLQKIPHSVDVEILAHMSVGFSGAALASFVNEAALHALRKGKKIVELEDFEAVKEKVLFGKKKVLAYSEKEKEIQSIYQAAKALAAYWYGIEFDKLSLIGGYIKEIDKEILSKSEYLAKIKVYLAGYAALQVIYDEEFSNSAGDLKSAKSLAEEMVTVYGMGEHLYADINEAVKIIESALGELKEYIQNHKKLLLTLAQYLRSNEAISKEDIQRLSNEIL</sequence>
<dbReference type="Pfam" id="PF00004">
    <property type="entry name" value="AAA"/>
    <property type="match status" value="1"/>
</dbReference>
<keyword evidence="4" id="KW-0479">Metal-binding</keyword>
<dbReference type="Proteomes" id="UP000192602">
    <property type="component" value="Unassembled WGS sequence"/>
</dbReference>
<proteinExistence type="inferred from homology"/>
<dbReference type="PANTHER" id="PTHR23076">
    <property type="entry name" value="METALLOPROTEASE M41 FTSH"/>
    <property type="match status" value="1"/>
</dbReference>
<dbReference type="Gene3D" id="1.20.58.760">
    <property type="entry name" value="Peptidase M41"/>
    <property type="match status" value="1"/>
</dbReference>
<dbReference type="AlphaFoldDB" id="A0A1W1WV03"/>
<dbReference type="InterPro" id="IPR003960">
    <property type="entry name" value="ATPase_AAA_CS"/>
</dbReference>
<keyword evidence="5 10" id="KW-0547">Nucleotide-binding</keyword>
<dbReference type="GO" id="GO:0046872">
    <property type="term" value="F:metal ion binding"/>
    <property type="evidence" value="ECO:0007669"/>
    <property type="project" value="UniProtKB-KW"/>
</dbReference>
<dbReference type="GO" id="GO:0005886">
    <property type="term" value="C:plasma membrane"/>
    <property type="evidence" value="ECO:0007669"/>
    <property type="project" value="TreeGrafter"/>
</dbReference>
<dbReference type="GO" id="GO:0030163">
    <property type="term" value="P:protein catabolic process"/>
    <property type="evidence" value="ECO:0007669"/>
    <property type="project" value="TreeGrafter"/>
</dbReference>
<evidence type="ECO:0000256" key="4">
    <source>
        <dbReference type="ARBA" id="ARBA00022723"/>
    </source>
</evidence>
<dbReference type="GO" id="GO:0005737">
    <property type="term" value="C:cytoplasm"/>
    <property type="evidence" value="ECO:0007669"/>
    <property type="project" value="UniProtKB-ARBA"/>
</dbReference>
<evidence type="ECO:0000256" key="7">
    <source>
        <dbReference type="ARBA" id="ARBA00022833"/>
    </source>
</evidence>
<evidence type="ECO:0000256" key="2">
    <source>
        <dbReference type="ARBA" id="ARBA00010044"/>
    </source>
</evidence>
<evidence type="ECO:0000313" key="14">
    <source>
        <dbReference type="Proteomes" id="UP000192602"/>
    </source>
</evidence>
<dbReference type="Gene3D" id="3.40.50.300">
    <property type="entry name" value="P-loop containing nucleotide triphosphate hydrolases"/>
    <property type="match status" value="1"/>
</dbReference>
<keyword evidence="14" id="KW-1185">Reference proteome</keyword>
<evidence type="ECO:0000256" key="3">
    <source>
        <dbReference type="ARBA" id="ARBA00022670"/>
    </source>
</evidence>
<evidence type="ECO:0000256" key="8">
    <source>
        <dbReference type="ARBA" id="ARBA00022840"/>
    </source>
</evidence>
<dbReference type="SMART" id="SM00382">
    <property type="entry name" value="AAA"/>
    <property type="match status" value="1"/>
</dbReference>
<dbReference type="PANTHER" id="PTHR23076:SF97">
    <property type="entry name" value="ATP-DEPENDENT ZINC METALLOPROTEASE YME1L1"/>
    <property type="match status" value="1"/>
</dbReference>
<dbReference type="Pfam" id="PF01434">
    <property type="entry name" value="Peptidase_M41"/>
    <property type="match status" value="1"/>
</dbReference>
<gene>
    <name evidence="13" type="ORF">SAMN05660197_1682</name>
</gene>
<dbReference type="SUPFAM" id="SSF52540">
    <property type="entry name" value="P-loop containing nucleoside triphosphate hydrolases"/>
    <property type="match status" value="1"/>
</dbReference>
<dbReference type="GO" id="GO:0004222">
    <property type="term" value="F:metalloendopeptidase activity"/>
    <property type="evidence" value="ECO:0007669"/>
    <property type="project" value="InterPro"/>
</dbReference>
<dbReference type="GO" id="GO:0016887">
    <property type="term" value="F:ATP hydrolysis activity"/>
    <property type="evidence" value="ECO:0007669"/>
    <property type="project" value="InterPro"/>
</dbReference>
<keyword evidence="6" id="KW-0378">Hydrolase</keyword>
<evidence type="ECO:0000259" key="12">
    <source>
        <dbReference type="SMART" id="SM00382"/>
    </source>
</evidence>
<dbReference type="GO" id="GO:0006508">
    <property type="term" value="P:proteolysis"/>
    <property type="evidence" value="ECO:0007669"/>
    <property type="project" value="UniProtKB-KW"/>
</dbReference>
<protein>
    <submittedName>
        <fullName evidence="13">ATP-dependent metalloprotease FtsH</fullName>
    </submittedName>
</protein>
<dbReference type="Gene3D" id="1.10.8.60">
    <property type="match status" value="1"/>
</dbReference>
<evidence type="ECO:0000256" key="10">
    <source>
        <dbReference type="RuleBase" id="RU003651"/>
    </source>
</evidence>
<dbReference type="STRING" id="1069081.SAMN05660197_1682"/>
<dbReference type="SUPFAM" id="SSF140990">
    <property type="entry name" value="FtsH protease domain-like"/>
    <property type="match status" value="1"/>
</dbReference>